<dbReference type="WBParaSite" id="PS1159_v2.g11032.t1">
    <property type="protein sequence ID" value="PS1159_v2.g11032.t1"/>
    <property type="gene ID" value="PS1159_v2.g11032"/>
</dbReference>
<evidence type="ECO:0000313" key="2">
    <source>
        <dbReference type="WBParaSite" id="PS1159_v2.g11032.t1"/>
    </source>
</evidence>
<accession>A0AC35EV53</accession>
<protein>
    <submittedName>
        <fullName evidence="2">Uncharacterized protein</fullName>
    </submittedName>
</protein>
<proteinExistence type="predicted"/>
<name>A0AC35EV53_9BILA</name>
<evidence type="ECO:0000313" key="1">
    <source>
        <dbReference type="Proteomes" id="UP000887580"/>
    </source>
</evidence>
<sequence>MPVNTHQVLCFNGPKQRPENCDEINHIFVIRGDFKSTNYCPCTRGCTFFDETHENSFKLKPARAPFTSKKADV</sequence>
<reference evidence="2" key="1">
    <citation type="submission" date="2022-11" db="UniProtKB">
        <authorList>
            <consortium name="WormBaseParasite"/>
        </authorList>
    </citation>
    <scope>IDENTIFICATION</scope>
</reference>
<dbReference type="Proteomes" id="UP000887580">
    <property type="component" value="Unplaced"/>
</dbReference>
<organism evidence="1 2">
    <name type="scientific">Panagrolaimus sp. PS1159</name>
    <dbReference type="NCBI Taxonomy" id="55785"/>
    <lineage>
        <taxon>Eukaryota</taxon>
        <taxon>Metazoa</taxon>
        <taxon>Ecdysozoa</taxon>
        <taxon>Nematoda</taxon>
        <taxon>Chromadorea</taxon>
        <taxon>Rhabditida</taxon>
        <taxon>Tylenchina</taxon>
        <taxon>Panagrolaimomorpha</taxon>
        <taxon>Panagrolaimoidea</taxon>
        <taxon>Panagrolaimidae</taxon>
        <taxon>Panagrolaimus</taxon>
    </lineage>
</organism>